<proteinExistence type="predicted"/>
<dbReference type="EMBL" id="BK015644">
    <property type="protein sequence ID" value="DAE17682.1"/>
    <property type="molecule type" value="Genomic_DNA"/>
</dbReference>
<organism evidence="1">
    <name type="scientific">Siphoviridae sp. ct73D3</name>
    <dbReference type="NCBI Taxonomy" id="2825347"/>
    <lineage>
        <taxon>Viruses</taxon>
        <taxon>Duplodnaviria</taxon>
        <taxon>Heunggongvirae</taxon>
        <taxon>Uroviricota</taxon>
        <taxon>Caudoviricetes</taxon>
    </lineage>
</organism>
<protein>
    <recommendedName>
        <fullName evidence="2">HEPN domain-containing protein</fullName>
    </recommendedName>
</protein>
<name>A0A8S5QFF3_9CAUD</name>
<reference evidence="1" key="1">
    <citation type="journal article" date="2021" name="Proc. Natl. Acad. Sci. U.S.A.">
        <title>A Catalog of Tens of Thousands of Viruses from Human Metagenomes Reveals Hidden Associations with Chronic Diseases.</title>
        <authorList>
            <person name="Tisza M.J."/>
            <person name="Buck C.B."/>
        </authorList>
    </citation>
    <scope>NUCLEOTIDE SEQUENCE</scope>
    <source>
        <strain evidence="1">Ct73D3</strain>
    </source>
</reference>
<evidence type="ECO:0008006" key="2">
    <source>
        <dbReference type="Google" id="ProtNLM"/>
    </source>
</evidence>
<sequence length="145" mass="16980">MNEPQITISFKNVRDAFYVYCDIIERHGKGATDTPIASFYIGNVILSSLACEIGLKALLVFENKHSHGHYLNELFNELSSQMRESIIQCTSYELESFNKALSENKDHFIKWRYYYESRQLAANYDFILKLFYSIKAHLDKIKPEH</sequence>
<evidence type="ECO:0000313" key="1">
    <source>
        <dbReference type="EMBL" id="DAE17682.1"/>
    </source>
</evidence>
<dbReference type="Gene3D" id="1.20.120.330">
    <property type="entry name" value="Nucleotidyltransferases domain 2"/>
    <property type="match status" value="1"/>
</dbReference>
<accession>A0A8S5QFF3</accession>